<accession>A0A8H6KNM7</accession>
<evidence type="ECO:0000313" key="2">
    <source>
        <dbReference type="EMBL" id="KAF6834894.1"/>
    </source>
</evidence>
<dbReference type="InterPro" id="IPR046676">
    <property type="entry name" value="DUF6546"/>
</dbReference>
<dbReference type="OrthoDB" id="4802432at2759"/>
<dbReference type="Pfam" id="PF20183">
    <property type="entry name" value="DUF6546"/>
    <property type="match status" value="1"/>
</dbReference>
<gene>
    <name evidence="2" type="ORF">CMUS01_05977</name>
</gene>
<protein>
    <recommendedName>
        <fullName evidence="1">DUF6546 domain-containing protein</fullName>
    </recommendedName>
</protein>
<keyword evidence="3" id="KW-1185">Reference proteome</keyword>
<proteinExistence type="predicted"/>
<feature type="domain" description="DUF6546" evidence="1">
    <location>
        <begin position="278"/>
        <end position="488"/>
    </location>
</feature>
<comment type="caution">
    <text evidence="2">The sequence shown here is derived from an EMBL/GenBank/DDBJ whole genome shotgun (WGS) entry which is preliminary data.</text>
</comment>
<evidence type="ECO:0000313" key="3">
    <source>
        <dbReference type="Proteomes" id="UP000639643"/>
    </source>
</evidence>
<dbReference type="EMBL" id="WIGM01000187">
    <property type="protein sequence ID" value="KAF6834894.1"/>
    <property type="molecule type" value="Genomic_DNA"/>
</dbReference>
<organism evidence="2 3">
    <name type="scientific">Colletotrichum musicola</name>
    <dbReference type="NCBI Taxonomy" id="2175873"/>
    <lineage>
        <taxon>Eukaryota</taxon>
        <taxon>Fungi</taxon>
        <taxon>Dikarya</taxon>
        <taxon>Ascomycota</taxon>
        <taxon>Pezizomycotina</taxon>
        <taxon>Sordariomycetes</taxon>
        <taxon>Hypocreomycetidae</taxon>
        <taxon>Glomerellales</taxon>
        <taxon>Glomerellaceae</taxon>
        <taxon>Colletotrichum</taxon>
        <taxon>Colletotrichum orchidearum species complex</taxon>
    </lineage>
</organism>
<evidence type="ECO:0000259" key="1">
    <source>
        <dbReference type="Pfam" id="PF20183"/>
    </source>
</evidence>
<reference evidence="2" key="1">
    <citation type="journal article" date="2020" name="Phytopathology">
        <title>Genome Sequence Resources of Colletotrichum truncatum, C. plurivorum, C. musicola, and C. sojae: Four Species Pathogenic to Soybean (Glycine max).</title>
        <authorList>
            <person name="Rogerio F."/>
            <person name="Boufleur T.R."/>
            <person name="Ciampi-Guillardi M."/>
            <person name="Sukno S.A."/>
            <person name="Thon M.R."/>
            <person name="Massola Junior N.S."/>
            <person name="Baroncelli R."/>
        </authorList>
    </citation>
    <scope>NUCLEOTIDE SEQUENCE</scope>
    <source>
        <strain evidence="2">LFN0074</strain>
    </source>
</reference>
<dbReference type="Proteomes" id="UP000639643">
    <property type="component" value="Unassembled WGS sequence"/>
</dbReference>
<dbReference type="AlphaFoldDB" id="A0A8H6KNM7"/>
<sequence length="497" mass="57607">MSSRTPNYPSLPAELRLQVLQELADAHLLDRSRRRGIAAYASVCRAWQLFFEPLTLKHLILAFEDLDEFDKVTRDTRRRRLVKHIWLRYRDSLDPGPKYLPVTRKDGTKIGTFELGTTQLWTTLAGWGIQEVDPKGLTLEFSSYPVWSPQNRLLAPRDDVGAYSKFLESGSVEAYGDEDRFYFSDVEQTRMESNSNAKRQLFCKGMRYIAKTPLPEVQVVTKFLTRRAYTRNLRPHFWSILLKSLPRLQELRLERWRLGLVKPEDDWLLEMEETFEFSIPPSLKRFSLFEEKGVKNPRFRLIPKDKLIQDMIEATLHLECFSVCFFVDADEFFEALHFRETNPENPEETPKGYEELTSLTLTSASFLADMGEDWDLTLWMEGVFELMIHAAAAALLMPKLRLMEVWNSGRGTAAVFRYEVTEGSLANISWQSTQYCDPFEDDVLKSWQRVATRHGREGLEALPPVLLNGDFEYYGSTIPLLRSKDLVLQAVSAAQMR</sequence>
<name>A0A8H6KNM7_9PEZI</name>